<dbReference type="RefSeq" id="WP_011770622.1">
    <property type="nucleotide sequence ID" value="NC_008709.1"/>
</dbReference>
<keyword evidence="1" id="KW-0418">Kinase</keyword>
<dbReference type="eggNOG" id="COG4988">
    <property type="taxonomic scope" value="Bacteria"/>
</dbReference>
<protein>
    <submittedName>
        <fullName evidence="1">HPr kinase</fullName>
    </submittedName>
</protein>
<proteinExistence type="predicted"/>
<keyword evidence="2" id="KW-1185">Reference proteome</keyword>
<reference evidence="1 2" key="1">
    <citation type="submission" date="2007-01" db="EMBL/GenBank/DDBJ databases">
        <title>Complete sequence of Psychromonas ingrahamii 37.</title>
        <authorList>
            <consortium name="US DOE Joint Genome Institute"/>
            <person name="Copeland A."/>
            <person name="Lucas S."/>
            <person name="Lapidus A."/>
            <person name="Barry K."/>
            <person name="Detter J.C."/>
            <person name="Glavina del Rio T."/>
            <person name="Hammon N."/>
            <person name="Israni S."/>
            <person name="Dalin E."/>
            <person name="Tice H."/>
            <person name="Pitluck S."/>
            <person name="Thompson L.S."/>
            <person name="Brettin T."/>
            <person name="Bruce D."/>
            <person name="Han C."/>
            <person name="Tapia R."/>
            <person name="Schmutz J."/>
            <person name="Larimer F."/>
            <person name="Land M."/>
            <person name="Hauser L."/>
            <person name="Kyrpides N."/>
            <person name="Ivanova N."/>
            <person name="Staley J."/>
            <person name="Richardson P."/>
        </authorList>
    </citation>
    <scope>NUCLEOTIDE SEQUENCE [LARGE SCALE GENOMIC DNA]</scope>
    <source>
        <strain evidence="1 2">37</strain>
    </source>
</reference>
<organism evidence="1 2">
    <name type="scientific">Psychromonas ingrahamii (strain DSM 17664 / CCUG 51855 / 37)</name>
    <dbReference type="NCBI Taxonomy" id="357804"/>
    <lineage>
        <taxon>Bacteria</taxon>
        <taxon>Pseudomonadati</taxon>
        <taxon>Pseudomonadota</taxon>
        <taxon>Gammaproteobacteria</taxon>
        <taxon>Alteromonadales</taxon>
        <taxon>Psychromonadaceae</taxon>
        <taxon>Psychromonas</taxon>
    </lineage>
</organism>
<dbReference type="InterPro" id="IPR027597">
    <property type="entry name" value="HprK-rel_B"/>
</dbReference>
<keyword evidence="1" id="KW-0808">Transferase</keyword>
<dbReference type="GO" id="GO:0016301">
    <property type="term" value="F:kinase activity"/>
    <property type="evidence" value="ECO:0007669"/>
    <property type="project" value="UniProtKB-KW"/>
</dbReference>
<accession>A1SX47</accession>
<dbReference type="Proteomes" id="UP000000639">
    <property type="component" value="Chromosome"/>
</dbReference>
<dbReference type="STRING" id="357804.Ping_2321"/>
<dbReference type="EMBL" id="CP000510">
    <property type="protein sequence ID" value="ABM04062.1"/>
    <property type="molecule type" value="Genomic_DNA"/>
</dbReference>
<dbReference type="Gene3D" id="3.40.50.300">
    <property type="entry name" value="P-loop containing nucleotide triphosphate hydrolases"/>
    <property type="match status" value="1"/>
</dbReference>
<name>A1SX47_PSYIN</name>
<dbReference type="SUPFAM" id="SSF53795">
    <property type="entry name" value="PEP carboxykinase-like"/>
    <property type="match status" value="1"/>
</dbReference>
<dbReference type="NCBIfam" id="TIGR04355">
    <property type="entry name" value="HprK_rel_B"/>
    <property type="match status" value="1"/>
</dbReference>
<dbReference type="OrthoDB" id="5443147at2"/>
<evidence type="ECO:0000313" key="1">
    <source>
        <dbReference type="EMBL" id="ABM04062.1"/>
    </source>
</evidence>
<sequence length="364" mass="40955">MTKQLNDIVGQLNIDPNDCQYHFNLVLERVQLNVHCNTQELVIALQEYFSAYAPLQGDFDQSFDIFMVESAPVEQDLAWNNWPRELGKRGLKDSYIDIDGGRWLRKIKTGMVYFQGNDCRLAMGPCQANFSQVINYVINQYMNYLQQDGDLICHAAALSLAGRGVAVAAFSGGGKSTTMLKLLDQENAKFVSNDRLFIRQKDGQCIARGVPKLPRVNPGTLLYNPKLKSILSDSEQARLSVLPKSELWDLEQKYDVMVASVYGDEKIQVDCELQDLLLLNWHRDNTDNTQIKAIDIATRPDLIAAIAKSPGPFYHNNKGDFLMDPSLPADKLYIDALKGVNVYEVSGCADFNKLVELYLTKIEA</sequence>
<dbReference type="AlphaFoldDB" id="A1SX47"/>
<dbReference type="InterPro" id="IPR027417">
    <property type="entry name" value="P-loop_NTPase"/>
</dbReference>
<gene>
    <name evidence="1" type="ordered locus">Ping_2321</name>
</gene>
<dbReference type="KEGG" id="pin:Ping_2321"/>
<dbReference type="HOGENOM" id="CLU_760468_0_0_6"/>
<evidence type="ECO:0000313" key="2">
    <source>
        <dbReference type="Proteomes" id="UP000000639"/>
    </source>
</evidence>